<dbReference type="InterPro" id="IPR040044">
    <property type="entry name" value="SRR1L"/>
</dbReference>
<protein>
    <submittedName>
        <fullName evidence="4">SRR1L protein</fullName>
    </submittedName>
</protein>
<evidence type="ECO:0000313" key="5">
    <source>
        <dbReference type="Proteomes" id="UP001166093"/>
    </source>
</evidence>
<feature type="domain" description="SRR1-like" evidence="3">
    <location>
        <begin position="172"/>
        <end position="316"/>
    </location>
</feature>
<proteinExistence type="inferred from homology"/>
<feature type="non-terminal residue" evidence="4">
    <location>
        <position position="354"/>
    </location>
</feature>
<dbReference type="Proteomes" id="UP001166093">
    <property type="component" value="Unassembled WGS sequence"/>
</dbReference>
<accession>A0ABS2Y2B9</accession>
<evidence type="ECO:0000256" key="1">
    <source>
        <dbReference type="ARBA" id="ARBA00009856"/>
    </source>
</evidence>
<dbReference type="PANTHER" id="PTHR28626:SF3">
    <property type="entry name" value="SRR1-LIKE PROTEIN"/>
    <property type="match status" value="1"/>
</dbReference>
<dbReference type="Pfam" id="PF07985">
    <property type="entry name" value="SRR1"/>
    <property type="match status" value="1"/>
</dbReference>
<reference evidence="4" key="1">
    <citation type="journal article" date="2021" name="Cell">
        <title>Tracing the genetic footprints of vertebrate landing in non-teleost ray-finned fishes.</title>
        <authorList>
            <person name="Bi X."/>
            <person name="Wang K."/>
            <person name="Yang L."/>
            <person name="Pan H."/>
            <person name="Jiang H."/>
            <person name="Wei Q."/>
            <person name="Fang M."/>
            <person name="Yu H."/>
            <person name="Zhu C."/>
            <person name="Cai Y."/>
            <person name="He Y."/>
            <person name="Gan X."/>
            <person name="Zeng H."/>
            <person name="Yu D."/>
            <person name="Zhu Y."/>
            <person name="Jiang H."/>
            <person name="Qiu Q."/>
            <person name="Yang H."/>
            <person name="Zhang Y.E."/>
            <person name="Wang W."/>
            <person name="Zhu M."/>
            <person name="He S."/>
            <person name="Zhang G."/>
        </authorList>
    </citation>
    <scope>NUCLEOTIDE SEQUENCE</scope>
    <source>
        <strain evidence="4">Pddl_001</strain>
    </source>
</reference>
<comment type="caution">
    <text evidence="4">The sequence shown here is derived from an EMBL/GenBank/DDBJ whole genome shotgun (WGS) entry which is preliminary data.</text>
</comment>
<gene>
    <name evidence="4" type="primary">Srrd</name>
    <name evidence="4" type="ORF">GTO93_0013794</name>
</gene>
<feature type="non-terminal residue" evidence="4">
    <location>
        <position position="1"/>
    </location>
</feature>
<evidence type="ECO:0000259" key="3">
    <source>
        <dbReference type="Pfam" id="PF07985"/>
    </source>
</evidence>
<keyword evidence="5" id="KW-1185">Reference proteome</keyword>
<comment type="similarity">
    <text evidence="1">Belongs to the SRR1 family.</text>
</comment>
<dbReference type="PANTHER" id="PTHR28626">
    <property type="entry name" value="SRR1-LIKE PROTEIN"/>
    <property type="match status" value="1"/>
</dbReference>
<organism evidence="4 5">
    <name type="scientific">Polyodon spathula</name>
    <name type="common">North American paddlefish</name>
    <name type="synonym">Squalus spathula</name>
    <dbReference type="NCBI Taxonomy" id="7913"/>
    <lineage>
        <taxon>Eukaryota</taxon>
        <taxon>Metazoa</taxon>
        <taxon>Chordata</taxon>
        <taxon>Craniata</taxon>
        <taxon>Vertebrata</taxon>
        <taxon>Euteleostomi</taxon>
        <taxon>Actinopterygii</taxon>
        <taxon>Chondrostei</taxon>
        <taxon>Acipenseriformes</taxon>
        <taxon>Polyodontidae</taxon>
        <taxon>Polyodon</taxon>
    </lineage>
</organism>
<sequence>MTGNAGEWQTVRKRRGAGKAGRQQQGPGPEPSRQCGRLQDETPDSQRIKERIQGAVVELRSTEFWDACKKLTLGCLMKSLHTGVEEAGDMGAPAGDCQDCKGVKCPDTPTDPPIPAADCAGPSPDHRIPVADCAGPSPDPPFPAADCAGPSPDPPIPAADCAVPCPAGAALDCVCYGLGSFSSCASSRYQLALLLLLLESLQIPASRCYLYDPMFSKAEVGILEDFGMTVLTENEEGKRPAHRSTLFYLIHCGKALYNNLLWKNWSVRGLSQLTVIGNSFCGIEESSAQMLRVVREVPFPDSPRYREIFNDTSVHCFPVERLRALPLALWDSPAEPDYQEDLEIIRVGEGGHLR</sequence>
<dbReference type="EMBL" id="JAAWVQ010100280">
    <property type="protein sequence ID" value="MBN3280630.1"/>
    <property type="molecule type" value="Genomic_DNA"/>
</dbReference>
<name>A0ABS2Y2B9_POLSP</name>
<dbReference type="InterPro" id="IPR012942">
    <property type="entry name" value="SRR1-like"/>
</dbReference>
<evidence type="ECO:0000256" key="2">
    <source>
        <dbReference type="SAM" id="MobiDB-lite"/>
    </source>
</evidence>
<evidence type="ECO:0000313" key="4">
    <source>
        <dbReference type="EMBL" id="MBN3280630.1"/>
    </source>
</evidence>
<feature type="compositionally biased region" description="Basic and acidic residues" evidence="2">
    <location>
        <begin position="38"/>
        <end position="47"/>
    </location>
</feature>
<feature type="region of interest" description="Disordered" evidence="2">
    <location>
        <begin position="1"/>
        <end position="47"/>
    </location>
</feature>